<dbReference type="Pfam" id="PF05496">
    <property type="entry name" value="RuvB_N"/>
    <property type="match status" value="1"/>
</dbReference>
<comment type="function">
    <text evidence="9">The RuvA-RuvB-RuvC complex processes Holliday junction (HJ) DNA during genetic recombination and DNA repair, while the RuvA-RuvB complex plays an important role in the rescue of blocked DNA replication forks via replication fork reversal (RFR). RuvA specifically binds to HJ cruciform DNA, conferring on it an open structure. The RuvB hexamer acts as an ATP-dependent pump, pulling dsDNA into and through the RuvAB complex. RuvB forms 2 homohexamers on either side of HJ DNA bound by 1 or 2 RuvA tetramers; 4 subunits per hexamer contact DNA at a time. Coordinated motions by a converter formed by DNA-disengaged RuvB subunits stimulates ATP hydrolysis and nucleotide exchange. Immobilization of the converter enables RuvB to convert the ATP-contained energy into a lever motion, pulling 2 nucleotides of DNA out of the RuvA tetramer per ATP hydrolyzed, thus driving DNA branch migration. The RuvB motors rotate together with the DNA substrate, which together with the progressing nucleotide cycle form the mechanistic basis for DNA recombination by continuous HJ branch migration. Branch migration allows RuvC to scan DNA until it finds its consensus sequence, where it cleaves and resolves cruciform DNA.</text>
</comment>
<keyword evidence="8 9" id="KW-0234">DNA repair</keyword>
<dbReference type="GO" id="GO:0005524">
    <property type="term" value="F:ATP binding"/>
    <property type="evidence" value="ECO:0007669"/>
    <property type="project" value="UniProtKB-UniRule"/>
</dbReference>
<feature type="binding site" evidence="9">
    <location>
        <position position="67"/>
    </location>
    <ligand>
        <name>ATP</name>
        <dbReference type="ChEBI" id="CHEBI:30616"/>
    </ligand>
</feature>
<comment type="catalytic activity">
    <reaction evidence="9">
        <text>ATP + H2O = ADP + phosphate + H(+)</text>
        <dbReference type="Rhea" id="RHEA:13065"/>
        <dbReference type="ChEBI" id="CHEBI:15377"/>
        <dbReference type="ChEBI" id="CHEBI:15378"/>
        <dbReference type="ChEBI" id="CHEBI:30616"/>
        <dbReference type="ChEBI" id="CHEBI:43474"/>
        <dbReference type="ChEBI" id="CHEBI:456216"/>
    </reaction>
</comment>
<feature type="binding site" evidence="9">
    <location>
        <position position="72"/>
    </location>
    <ligand>
        <name>ATP</name>
        <dbReference type="ChEBI" id="CHEBI:30616"/>
    </ligand>
</feature>
<dbReference type="InterPro" id="IPR027417">
    <property type="entry name" value="P-loop_NTPase"/>
</dbReference>
<evidence type="ECO:0000256" key="7">
    <source>
        <dbReference type="ARBA" id="ARBA00023172"/>
    </source>
</evidence>
<feature type="binding site" evidence="9">
    <location>
        <position position="320"/>
    </location>
    <ligand>
        <name>DNA</name>
        <dbReference type="ChEBI" id="CHEBI:16991"/>
    </ligand>
</feature>
<evidence type="ECO:0000256" key="5">
    <source>
        <dbReference type="ARBA" id="ARBA00022840"/>
    </source>
</evidence>
<name>A0A0R1UFU3_9LACO</name>
<dbReference type="InterPro" id="IPR036388">
    <property type="entry name" value="WH-like_DNA-bd_sf"/>
</dbReference>
<evidence type="ECO:0000256" key="3">
    <source>
        <dbReference type="ARBA" id="ARBA00022763"/>
    </source>
</evidence>
<evidence type="ECO:0000259" key="10">
    <source>
        <dbReference type="SMART" id="SM00382"/>
    </source>
</evidence>
<feature type="region of interest" description="Small ATPAse domain (RuvB-S)" evidence="9">
    <location>
        <begin position="187"/>
        <end position="257"/>
    </location>
</feature>
<dbReference type="GO" id="GO:0006281">
    <property type="term" value="P:DNA repair"/>
    <property type="evidence" value="ECO:0007669"/>
    <property type="project" value="UniProtKB-UniRule"/>
</dbReference>
<dbReference type="GO" id="GO:0009378">
    <property type="term" value="F:four-way junction helicase activity"/>
    <property type="evidence" value="ECO:0007669"/>
    <property type="project" value="InterPro"/>
</dbReference>
<dbReference type="SUPFAM" id="SSF52540">
    <property type="entry name" value="P-loop containing nucleoside triphosphate hydrolases"/>
    <property type="match status" value="1"/>
</dbReference>
<comment type="domain">
    <text evidence="9">Has 3 domains, the large (RuvB-L) and small ATPase (RuvB-S) domains and the C-terminal head (RuvB-H) domain. The head domain binds DNA, while the ATPase domains jointly bind ATP, ADP or are empty depending on the state of the subunit in the translocation cycle. During a single DNA translocation step the structure of each domain remains the same, but their relative positions change.</text>
</comment>
<dbReference type="CDD" id="cd00009">
    <property type="entry name" value="AAA"/>
    <property type="match status" value="1"/>
</dbReference>
<keyword evidence="4 9" id="KW-0378">Hydrolase</keyword>
<feature type="domain" description="AAA+ ATPase" evidence="10">
    <location>
        <begin position="56"/>
        <end position="187"/>
    </location>
</feature>
<keyword evidence="2 9" id="KW-0547">Nucleotide-binding</keyword>
<dbReference type="GO" id="GO:0000400">
    <property type="term" value="F:four-way junction DNA binding"/>
    <property type="evidence" value="ECO:0007669"/>
    <property type="project" value="UniProtKB-UniRule"/>
</dbReference>
<feature type="binding site" evidence="9">
    <location>
        <position position="223"/>
    </location>
    <ligand>
        <name>ATP</name>
        <dbReference type="ChEBI" id="CHEBI:30616"/>
    </ligand>
</feature>
<dbReference type="AlphaFoldDB" id="A0A0R1UFU3"/>
<evidence type="ECO:0000256" key="6">
    <source>
        <dbReference type="ARBA" id="ARBA00023125"/>
    </source>
</evidence>
<protein>
    <recommendedName>
        <fullName evidence="9">Holliday junction branch migration complex subunit RuvB</fullName>
        <ecNumber evidence="9">3.6.4.-</ecNumber>
    </recommendedName>
</protein>
<dbReference type="InterPro" id="IPR041445">
    <property type="entry name" value="AAA_lid_4"/>
</dbReference>
<feature type="binding site" evidence="9">
    <location>
        <position position="176"/>
    </location>
    <ligand>
        <name>ATP</name>
        <dbReference type="ChEBI" id="CHEBI:30616"/>
    </ligand>
</feature>
<reference evidence="11 12" key="1">
    <citation type="journal article" date="2015" name="Genome Announc.">
        <title>Expanding the biotechnology potential of lactobacilli through comparative genomics of 213 strains and associated genera.</title>
        <authorList>
            <person name="Sun Z."/>
            <person name="Harris H.M."/>
            <person name="McCann A."/>
            <person name="Guo C."/>
            <person name="Argimon S."/>
            <person name="Zhang W."/>
            <person name="Yang X."/>
            <person name="Jeffery I.B."/>
            <person name="Cooney J.C."/>
            <person name="Kagawa T.F."/>
            <person name="Liu W."/>
            <person name="Song Y."/>
            <person name="Salvetti E."/>
            <person name="Wrobel A."/>
            <person name="Rasinkangas P."/>
            <person name="Parkhill J."/>
            <person name="Rea M.C."/>
            <person name="O'Sullivan O."/>
            <person name="Ritari J."/>
            <person name="Douillard F.P."/>
            <person name="Paul Ross R."/>
            <person name="Yang R."/>
            <person name="Briner A.E."/>
            <person name="Felis G.E."/>
            <person name="de Vos W.M."/>
            <person name="Barrangou R."/>
            <person name="Klaenhammer T.R."/>
            <person name="Caufield P.W."/>
            <person name="Cui Y."/>
            <person name="Zhang H."/>
            <person name="O'Toole P.W."/>
        </authorList>
    </citation>
    <scope>NUCLEOTIDE SEQUENCE [LARGE SCALE GENOMIC DNA]</scope>
    <source>
        <strain evidence="11 12">DSM 15946</strain>
    </source>
</reference>
<keyword evidence="6 9" id="KW-0238">DNA-binding</keyword>
<comment type="subunit">
    <text evidence="9">Homohexamer. Forms an RuvA(8)-RuvB(12)-Holliday junction (HJ) complex. HJ DNA is sandwiched between 2 RuvA tetramers; dsDNA enters through RuvA and exits via RuvB. An RuvB hexamer assembles on each DNA strand where it exits the tetramer. Each RuvB hexamer is contacted by two RuvA subunits (via domain III) on 2 adjacent RuvB subunits; this complex drives branch migration. In the full resolvosome a probable DNA-RuvA(4)-RuvB(12)-RuvC(2) complex forms which resolves the HJ.</text>
</comment>
<feature type="binding site" evidence="9">
    <location>
        <position position="70"/>
    </location>
    <ligand>
        <name>ATP</name>
        <dbReference type="ChEBI" id="CHEBI:30616"/>
    </ligand>
</feature>
<dbReference type="EC" id="3.6.4.-" evidence="9"/>
<dbReference type="Proteomes" id="UP000050816">
    <property type="component" value="Unassembled WGS sequence"/>
</dbReference>
<evidence type="ECO:0000256" key="2">
    <source>
        <dbReference type="ARBA" id="ARBA00022741"/>
    </source>
</evidence>
<dbReference type="SUPFAM" id="SSF46785">
    <property type="entry name" value="Winged helix' DNA-binding domain"/>
    <property type="match status" value="1"/>
</dbReference>
<feature type="region of interest" description="Head domain (RuvB-H)" evidence="9">
    <location>
        <begin position="260"/>
        <end position="339"/>
    </location>
</feature>
<feature type="binding site" evidence="9">
    <location>
        <position position="71"/>
    </location>
    <ligand>
        <name>ATP</name>
        <dbReference type="ChEBI" id="CHEBI:30616"/>
    </ligand>
</feature>
<evidence type="ECO:0000313" key="12">
    <source>
        <dbReference type="Proteomes" id="UP000050816"/>
    </source>
</evidence>
<accession>A0A0R1UFU3</accession>
<feature type="binding site" evidence="9">
    <location>
        <position position="315"/>
    </location>
    <ligand>
        <name>DNA</name>
        <dbReference type="ChEBI" id="CHEBI:16991"/>
    </ligand>
</feature>
<proteinExistence type="inferred from homology"/>
<feature type="binding site" evidence="9">
    <location>
        <begin position="133"/>
        <end position="135"/>
    </location>
    <ligand>
        <name>ATP</name>
        <dbReference type="ChEBI" id="CHEBI:30616"/>
    </ligand>
</feature>
<keyword evidence="1 9" id="KW-0963">Cytoplasm</keyword>
<dbReference type="Pfam" id="PF05491">
    <property type="entry name" value="WHD_RuvB"/>
    <property type="match status" value="1"/>
</dbReference>
<keyword evidence="3 9" id="KW-0227">DNA damage</keyword>
<dbReference type="PANTHER" id="PTHR42848:SF1">
    <property type="entry name" value="HOLLIDAY JUNCTION BRANCH MIGRATION COMPLEX SUBUNIT RUVB"/>
    <property type="match status" value="1"/>
</dbReference>
<evidence type="ECO:0000313" key="11">
    <source>
        <dbReference type="EMBL" id="KRL92271.1"/>
    </source>
</evidence>
<dbReference type="Gene3D" id="1.10.10.10">
    <property type="entry name" value="Winged helix-like DNA-binding domain superfamily/Winged helix DNA-binding domain"/>
    <property type="match status" value="1"/>
</dbReference>
<organism evidence="11 12">
    <name type="scientific">Limosilactobacillus ingluviei DSM 15946</name>
    <dbReference type="NCBI Taxonomy" id="1423760"/>
    <lineage>
        <taxon>Bacteria</taxon>
        <taxon>Bacillati</taxon>
        <taxon>Bacillota</taxon>
        <taxon>Bacilli</taxon>
        <taxon>Lactobacillales</taxon>
        <taxon>Lactobacillaceae</taxon>
        <taxon>Limosilactobacillus</taxon>
    </lineage>
</organism>
<gene>
    <name evidence="9" type="primary">ruvB</name>
    <name evidence="11" type="ORF">FC43_GL000009</name>
</gene>
<sequence>MVDEAHGLMGADVASDEEGQLEVSLRPRRLATYIGQAKLKAELQVYIEAAKGREEALDHVLLYGPPGLGKTTLAMVIANEMGVGIKTTSGPAIEKPGDLVALLNELQPGDVLFIDEIHRLPKVVEEMLYSAMEDFYIDIVVGEGPTAHPVHFPLPPFTLVGATTRVGLLTAPLRDRFGIIERLNYYTPAELGQIINRSAAIFQTAIDPAGAKALAWRSRGTPRIANRLLKRVRDFAQVAGKATIDEASVDQALTLLDVDQRGLDATDRKMLLTMINYYGGGPVGVKTIAANIGEEAATIEEVYEPYLLQIGFISRTPRGRLVTPAAYEHLGIAFPNEGD</sequence>
<dbReference type="SMART" id="SM00382">
    <property type="entry name" value="AAA"/>
    <property type="match status" value="1"/>
</dbReference>
<keyword evidence="11" id="KW-0347">Helicase</keyword>
<dbReference type="PATRIC" id="fig|1423760.3.peg.10"/>
<comment type="caution">
    <text evidence="9">Lacks conserved residue(s) required for the propagation of feature annotation.</text>
</comment>
<evidence type="ECO:0000256" key="1">
    <source>
        <dbReference type="ARBA" id="ARBA00022490"/>
    </source>
</evidence>
<evidence type="ECO:0000256" key="8">
    <source>
        <dbReference type="ARBA" id="ARBA00023204"/>
    </source>
</evidence>
<feature type="binding site" evidence="9">
    <location>
        <position position="25"/>
    </location>
    <ligand>
        <name>ATP</name>
        <dbReference type="ChEBI" id="CHEBI:30616"/>
    </ligand>
</feature>
<comment type="caution">
    <text evidence="11">The sequence shown here is derived from an EMBL/GenBank/DDBJ whole genome shotgun (WGS) entry which is preliminary data.</text>
</comment>
<keyword evidence="7 9" id="KW-0233">DNA recombination</keyword>
<dbReference type="NCBIfam" id="NF000868">
    <property type="entry name" value="PRK00080.1"/>
    <property type="match status" value="1"/>
</dbReference>
<dbReference type="Pfam" id="PF17864">
    <property type="entry name" value="AAA_lid_4"/>
    <property type="match status" value="1"/>
</dbReference>
<dbReference type="EMBL" id="AZFK01000006">
    <property type="protein sequence ID" value="KRL92271.1"/>
    <property type="molecule type" value="Genomic_DNA"/>
</dbReference>
<dbReference type="HAMAP" id="MF_00016">
    <property type="entry name" value="DNA_HJ_migration_RuvB"/>
    <property type="match status" value="1"/>
</dbReference>
<dbReference type="RefSeq" id="WP_056953567.1">
    <property type="nucleotide sequence ID" value="NZ_AZFK01000006.1"/>
</dbReference>
<dbReference type="GO" id="GO:0006310">
    <property type="term" value="P:DNA recombination"/>
    <property type="evidence" value="ECO:0007669"/>
    <property type="project" value="UniProtKB-UniRule"/>
</dbReference>
<dbReference type="Gene3D" id="1.10.8.60">
    <property type="match status" value="1"/>
</dbReference>
<feature type="binding site" evidence="9">
    <location>
        <position position="186"/>
    </location>
    <ligand>
        <name>ATP</name>
        <dbReference type="ChEBI" id="CHEBI:30616"/>
    </ligand>
</feature>
<feature type="binding site" evidence="9">
    <location>
        <position position="26"/>
    </location>
    <ligand>
        <name>ATP</name>
        <dbReference type="ChEBI" id="CHEBI:30616"/>
    </ligand>
</feature>
<comment type="subcellular location">
    <subcellularLocation>
        <location evidence="9">Cytoplasm</location>
    </subcellularLocation>
</comment>
<dbReference type="InterPro" id="IPR036390">
    <property type="entry name" value="WH_DNA-bd_sf"/>
</dbReference>
<dbReference type="NCBIfam" id="TIGR00635">
    <property type="entry name" value="ruvB"/>
    <property type="match status" value="1"/>
</dbReference>
<keyword evidence="5 9" id="KW-0067">ATP-binding</keyword>
<dbReference type="GO" id="GO:0005737">
    <property type="term" value="C:cytoplasm"/>
    <property type="evidence" value="ECO:0007669"/>
    <property type="project" value="UniProtKB-SubCell"/>
</dbReference>
<evidence type="ECO:0000256" key="9">
    <source>
        <dbReference type="HAMAP-Rule" id="MF_00016"/>
    </source>
</evidence>
<dbReference type="InterPro" id="IPR004605">
    <property type="entry name" value="DNA_helicase_Holl-junc_RuvB"/>
</dbReference>
<feature type="binding site" evidence="9">
    <location>
        <position position="71"/>
    </location>
    <ligand>
        <name>Mg(2+)</name>
        <dbReference type="ChEBI" id="CHEBI:18420"/>
    </ligand>
</feature>
<dbReference type="InterPro" id="IPR008823">
    <property type="entry name" value="RuvB_wg_C"/>
</dbReference>
<dbReference type="GO" id="GO:0016887">
    <property type="term" value="F:ATP hydrolysis activity"/>
    <property type="evidence" value="ECO:0007669"/>
    <property type="project" value="RHEA"/>
</dbReference>
<comment type="similarity">
    <text evidence="9">Belongs to the RuvB family.</text>
</comment>
<dbReference type="InterPro" id="IPR003593">
    <property type="entry name" value="AAA+_ATPase"/>
</dbReference>
<dbReference type="PANTHER" id="PTHR42848">
    <property type="match status" value="1"/>
</dbReference>
<dbReference type="Gene3D" id="3.40.50.300">
    <property type="entry name" value="P-loop containing nucleotide triphosphate hydrolases"/>
    <property type="match status" value="1"/>
</dbReference>
<evidence type="ECO:0000256" key="4">
    <source>
        <dbReference type="ARBA" id="ARBA00022801"/>
    </source>
</evidence>
<dbReference type="InterPro" id="IPR008824">
    <property type="entry name" value="RuvB-like_N"/>
</dbReference>
<dbReference type="GO" id="GO:0048476">
    <property type="term" value="C:Holliday junction resolvase complex"/>
    <property type="evidence" value="ECO:0007669"/>
    <property type="project" value="UniProtKB-UniRule"/>
</dbReference>